<dbReference type="Pfam" id="PF13683">
    <property type="entry name" value="rve_3"/>
    <property type="match status" value="1"/>
</dbReference>
<dbReference type="InterPro" id="IPR036397">
    <property type="entry name" value="RNaseH_sf"/>
</dbReference>
<dbReference type="SUPFAM" id="SSF46689">
    <property type="entry name" value="Homeodomain-like"/>
    <property type="match status" value="1"/>
</dbReference>
<feature type="domain" description="Integrase catalytic" evidence="1">
    <location>
        <begin position="135"/>
        <end position="303"/>
    </location>
</feature>
<reference evidence="3" key="1">
    <citation type="submission" date="2018-11" db="EMBL/GenBank/DDBJ databases">
        <title>FDA dAtabase for Regulatory Grade micrObial Sequences (FDA-ARGOS): Supporting development and validation of Infectious Disease Dx tests.</title>
        <authorList>
            <person name="Goldberg B."/>
            <person name="Campos J."/>
            <person name="Tallon L."/>
            <person name="Sadzewicz L."/>
            <person name="Zhao X."/>
            <person name="Vavikolanu K."/>
            <person name="Mehta A."/>
            <person name="Aluvathingal J."/>
            <person name="Nadendla S."/>
            <person name="Geyer C."/>
            <person name="Nandy P."/>
            <person name="Yan Y."/>
            <person name="Sichtig H."/>
        </authorList>
    </citation>
    <scope>NUCLEOTIDE SEQUENCE [LARGE SCALE GENOMIC DNA]</scope>
    <source>
        <strain evidence="3">FDAARGOS_614</strain>
    </source>
</reference>
<name>A0A3G8H0T8_9BURK</name>
<dbReference type="Gene3D" id="1.10.10.10">
    <property type="entry name" value="Winged helix-like DNA-binding domain superfamily/Winged helix DNA-binding domain"/>
    <property type="match status" value="1"/>
</dbReference>
<sequence length="376" mass="43505">MPWKDVLVMDQRREVVLLAGQPGANKRELARRWGIAPKTLYKWLDRYEEFGEAGLADRSRRPRSSPERTPVELERRVLTLHEENPYWGARKLRELMKGEVPELPARSTVHEILRRNDCLIGGKAAAEQGPFRRFEHPHPNDLWQMDFKGYVRNERGLCHPLTVLDDHSRFSLCLAACNDEQYPTVQKQLIATFERYGLPRRMTMDNGPPWGGGNDGLGYTMLTVWLLQLGIRVSHSRPRHPQTQGKDERFHRTLKVELLQHRRFIDNDDAQSHFDGFRDRYNTKRPHEALGMAVPISRYQASQMPYPKVLPVVENLSTDKVYKVNSSACITVKGCRVKIGKAFIGQRIALRPTKQDGLFGIWFSRFDIGELDLRLS</sequence>
<dbReference type="InterPro" id="IPR036388">
    <property type="entry name" value="WH-like_DNA-bd_sf"/>
</dbReference>
<dbReference type="PANTHER" id="PTHR35004:SF6">
    <property type="entry name" value="TRANSPOSASE"/>
    <property type="match status" value="1"/>
</dbReference>
<proteinExistence type="predicted"/>
<evidence type="ECO:0000259" key="1">
    <source>
        <dbReference type="PROSITE" id="PS50994"/>
    </source>
</evidence>
<dbReference type="OrthoDB" id="5414302at2"/>
<dbReference type="RefSeq" id="WP_124683950.1">
    <property type="nucleotide sequence ID" value="NZ_CP033969.1"/>
</dbReference>
<organism evidence="2 3">
    <name type="scientific">Cupriavidus pauculus</name>
    <dbReference type="NCBI Taxonomy" id="82633"/>
    <lineage>
        <taxon>Bacteria</taxon>
        <taxon>Pseudomonadati</taxon>
        <taxon>Pseudomonadota</taxon>
        <taxon>Betaproteobacteria</taxon>
        <taxon>Burkholderiales</taxon>
        <taxon>Burkholderiaceae</taxon>
        <taxon>Cupriavidus</taxon>
    </lineage>
</organism>
<evidence type="ECO:0000313" key="3">
    <source>
        <dbReference type="Proteomes" id="UP000270411"/>
    </source>
</evidence>
<dbReference type="PANTHER" id="PTHR35004">
    <property type="entry name" value="TRANSPOSASE RV3428C-RELATED"/>
    <property type="match status" value="1"/>
</dbReference>
<dbReference type="Gene3D" id="3.30.420.10">
    <property type="entry name" value="Ribonuclease H-like superfamily/Ribonuclease H"/>
    <property type="match status" value="1"/>
</dbReference>
<dbReference type="GO" id="GO:0003676">
    <property type="term" value="F:nucleic acid binding"/>
    <property type="evidence" value="ECO:0007669"/>
    <property type="project" value="InterPro"/>
</dbReference>
<evidence type="ECO:0000313" key="2">
    <source>
        <dbReference type="EMBL" id="AZG14111.1"/>
    </source>
</evidence>
<dbReference type="Pfam" id="PF13565">
    <property type="entry name" value="HTH_32"/>
    <property type="match status" value="1"/>
</dbReference>
<dbReference type="NCBIfam" id="NF033577">
    <property type="entry name" value="transpos_IS481"/>
    <property type="match status" value="1"/>
</dbReference>
<dbReference type="InterPro" id="IPR001584">
    <property type="entry name" value="Integrase_cat-core"/>
</dbReference>
<dbReference type="EMBL" id="CP033969">
    <property type="protein sequence ID" value="AZG14111.1"/>
    <property type="molecule type" value="Genomic_DNA"/>
</dbReference>
<dbReference type="KEGG" id="cpau:EHF44_12085"/>
<dbReference type="GO" id="GO:0015074">
    <property type="term" value="P:DNA integration"/>
    <property type="evidence" value="ECO:0007669"/>
    <property type="project" value="InterPro"/>
</dbReference>
<dbReference type="Proteomes" id="UP000270411">
    <property type="component" value="Chromosome 1"/>
</dbReference>
<dbReference type="InterPro" id="IPR009057">
    <property type="entry name" value="Homeodomain-like_sf"/>
</dbReference>
<dbReference type="InterPro" id="IPR012337">
    <property type="entry name" value="RNaseH-like_sf"/>
</dbReference>
<dbReference type="PROSITE" id="PS50994">
    <property type="entry name" value="INTEGRASE"/>
    <property type="match status" value="1"/>
</dbReference>
<gene>
    <name evidence="2" type="ORF">EHF44_12085</name>
</gene>
<dbReference type="AlphaFoldDB" id="A0A3G8H0T8"/>
<dbReference type="InterPro" id="IPR047656">
    <property type="entry name" value="IS481-like_transpos"/>
</dbReference>
<dbReference type="SUPFAM" id="SSF53098">
    <property type="entry name" value="Ribonuclease H-like"/>
    <property type="match status" value="1"/>
</dbReference>
<protein>
    <submittedName>
        <fullName evidence="2">IS481 family transposase</fullName>
    </submittedName>
</protein>
<accession>A0A3G8H0T8</accession>